<comment type="caution">
    <text evidence="2">The sequence shown here is derived from an EMBL/GenBank/DDBJ whole genome shotgun (WGS) entry which is preliminary data.</text>
</comment>
<dbReference type="EMBL" id="JBEAFC010000007">
    <property type="protein sequence ID" value="KAL1548545.1"/>
    <property type="molecule type" value="Genomic_DNA"/>
</dbReference>
<keyword evidence="1" id="KW-0472">Membrane</keyword>
<organism evidence="2 3">
    <name type="scientific">Salvia divinorum</name>
    <name type="common">Maria pastora</name>
    <name type="synonym">Diviner's sage</name>
    <dbReference type="NCBI Taxonomy" id="28513"/>
    <lineage>
        <taxon>Eukaryota</taxon>
        <taxon>Viridiplantae</taxon>
        <taxon>Streptophyta</taxon>
        <taxon>Embryophyta</taxon>
        <taxon>Tracheophyta</taxon>
        <taxon>Spermatophyta</taxon>
        <taxon>Magnoliopsida</taxon>
        <taxon>eudicotyledons</taxon>
        <taxon>Gunneridae</taxon>
        <taxon>Pentapetalae</taxon>
        <taxon>asterids</taxon>
        <taxon>lamiids</taxon>
        <taxon>Lamiales</taxon>
        <taxon>Lamiaceae</taxon>
        <taxon>Nepetoideae</taxon>
        <taxon>Mentheae</taxon>
        <taxon>Salviinae</taxon>
        <taxon>Salvia</taxon>
        <taxon>Salvia subgen. Calosphace</taxon>
    </lineage>
</organism>
<reference evidence="2 3" key="1">
    <citation type="submission" date="2024-06" db="EMBL/GenBank/DDBJ databases">
        <title>A chromosome level genome sequence of Diviner's sage (Salvia divinorum).</title>
        <authorList>
            <person name="Ford S.A."/>
            <person name="Ro D.-K."/>
            <person name="Ness R.W."/>
            <person name="Phillips M.A."/>
        </authorList>
    </citation>
    <scope>NUCLEOTIDE SEQUENCE [LARGE SCALE GENOMIC DNA]</scope>
    <source>
        <strain evidence="2">SAF-2024a</strain>
        <tissue evidence="2">Leaf</tissue>
    </source>
</reference>
<evidence type="ECO:0000256" key="1">
    <source>
        <dbReference type="SAM" id="Phobius"/>
    </source>
</evidence>
<evidence type="ECO:0000313" key="3">
    <source>
        <dbReference type="Proteomes" id="UP001567538"/>
    </source>
</evidence>
<evidence type="ECO:0000313" key="2">
    <source>
        <dbReference type="EMBL" id="KAL1548545.1"/>
    </source>
</evidence>
<dbReference type="AlphaFoldDB" id="A0ABD1GWK6"/>
<accession>A0ABD1GWK6</accession>
<keyword evidence="1" id="KW-0812">Transmembrane</keyword>
<dbReference type="Proteomes" id="UP001567538">
    <property type="component" value="Unassembled WGS sequence"/>
</dbReference>
<sequence>MSDASRLPISKPIQLRSRNGVSKNGGTATQVLLTAFTSALLMTTTLLIALTTLLTPSKNEATPNFQPHIFLSRWSVKPGTGQKLMLRGLWRRRTILASVSMINTWSLLMRSISDGSDFNWRQVGSGAKT</sequence>
<proteinExistence type="predicted"/>
<keyword evidence="1" id="KW-1133">Transmembrane helix</keyword>
<gene>
    <name evidence="2" type="ORF">AAHA92_16763</name>
</gene>
<feature type="transmembrane region" description="Helical" evidence="1">
    <location>
        <begin position="31"/>
        <end position="54"/>
    </location>
</feature>
<name>A0ABD1GWK6_SALDI</name>
<keyword evidence="3" id="KW-1185">Reference proteome</keyword>
<protein>
    <submittedName>
        <fullName evidence="2">Uncharacterized protein</fullName>
    </submittedName>
</protein>